<sequence>MGDRDESEEERMFSGLRRVACWLSVLLTGAATTGTAHADPVAPAAWLWTSMGTPGGVTAVERVGAVSIPDGSQSADRPYVFVLASDGTLRGNWPNGSSWIWSNLGAPEEGIVGGVGVAGIKNSLSAAERPYAFVLGKDGNLWVNQLTGSTSTWTNHRSPEVGIDAGLGVVEVKDTPTSAERSYTFVRGKDGNLWVNEWVGNGWTWTNQGKPDGRVILGAAGVTKVRDSSTSPERPHAFVRASDGNLWLLKRTGGAWTWTSQGAPRGGIDGPVDAITVSSTSTGADRLHVFTRDRQGNLWLNQWTGSAWTWTDQGKPGNGVIGRVGAVSVRDSPSAPQRPYAFVRTKDGHMWVNQWTGSAWTWTDQGMVPDGVDEGIGVTTVKDAPSAPQRPYAFIRTPAGGLALSWWR</sequence>
<dbReference type="SUPFAM" id="SSF89372">
    <property type="entry name" value="Fucose-specific lectin"/>
    <property type="match status" value="2"/>
</dbReference>
<dbReference type="EMBL" id="JACHJN010000005">
    <property type="protein sequence ID" value="MBB5957357.1"/>
    <property type="molecule type" value="Genomic_DNA"/>
</dbReference>
<dbReference type="AlphaFoldDB" id="A0A841CMP4"/>
<gene>
    <name evidence="2" type="ORF">FHS29_003950</name>
</gene>
<accession>A0A841CMP4</accession>
<feature type="signal peptide" evidence="1">
    <location>
        <begin position="1"/>
        <end position="38"/>
    </location>
</feature>
<comment type="caution">
    <text evidence="2">The sequence shown here is derived from an EMBL/GenBank/DDBJ whole genome shotgun (WGS) entry which is preliminary data.</text>
</comment>
<dbReference type="Gene3D" id="2.120.10.70">
    <property type="entry name" value="Fucose-specific lectin"/>
    <property type="match status" value="2"/>
</dbReference>
<dbReference type="Proteomes" id="UP000547510">
    <property type="component" value="Unassembled WGS sequence"/>
</dbReference>
<evidence type="ECO:0000256" key="1">
    <source>
        <dbReference type="SAM" id="SignalP"/>
    </source>
</evidence>
<keyword evidence="1" id="KW-0732">Signal</keyword>
<feature type="chain" id="PRO_5032419834" evidence="1">
    <location>
        <begin position="39"/>
        <end position="408"/>
    </location>
</feature>
<organism evidence="2 3">
    <name type="scientific">Saccharothrix tamanrassetensis</name>
    <dbReference type="NCBI Taxonomy" id="1051531"/>
    <lineage>
        <taxon>Bacteria</taxon>
        <taxon>Bacillati</taxon>
        <taxon>Actinomycetota</taxon>
        <taxon>Actinomycetes</taxon>
        <taxon>Pseudonocardiales</taxon>
        <taxon>Pseudonocardiaceae</taxon>
        <taxon>Saccharothrix</taxon>
    </lineage>
</organism>
<keyword evidence="3" id="KW-1185">Reference proteome</keyword>
<reference evidence="2 3" key="1">
    <citation type="submission" date="2020-08" db="EMBL/GenBank/DDBJ databases">
        <title>Genomic Encyclopedia of Type Strains, Phase III (KMG-III): the genomes of soil and plant-associated and newly described type strains.</title>
        <authorList>
            <person name="Whitman W."/>
        </authorList>
    </citation>
    <scope>NUCLEOTIDE SEQUENCE [LARGE SCALE GENOMIC DNA]</scope>
    <source>
        <strain evidence="2 3">CECT 8640</strain>
    </source>
</reference>
<dbReference type="RefSeq" id="WP_184692272.1">
    <property type="nucleotide sequence ID" value="NZ_JACHJN010000005.1"/>
</dbReference>
<protein>
    <submittedName>
        <fullName evidence="2">Uncharacterized protein</fullName>
    </submittedName>
</protein>
<proteinExistence type="predicted"/>
<evidence type="ECO:0000313" key="3">
    <source>
        <dbReference type="Proteomes" id="UP000547510"/>
    </source>
</evidence>
<evidence type="ECO:0000313" key="2">
    <source>
        <dbReference type="EMBL" id="MBB5957357.1"/>
    </source>
</evidence>
<name>A0A841CMP4_9PSEU</name>